<feature type="non-terminal residue" evidence="1">
    <location>
        <position position="122"/>
    </location>
</feature>
<accession>A0A537KJM7</accession>
<comment type="caution">
    <text evidence="1">The sequence shown here is derived from an EMBL/GenBank/DDBJ whole genome shotgun (WGS) entry which is preliminary data.</text>
</comment>
<protein>
    <submittedName>
        <fullName evidence="1">Uncharacterized protein</fullName>
    </submittedName>
</protein>
<dbReference type="EMBL" id="VBAL01000272">
    <property type="protein sequence ID" value="TMI95977.1"/>
    <property type="molecule type" value="Genomic_DNA"/>
</dbReference>
<organism evidence="1 2">
    <name type="scientific">Candidatus Segetimicrobium genomatis</name>
    <dbReference type="NCBI Taxonomy" id="2569760"/>
    <lineage>
        <taxon>Bacteria</taxon>
        <taxon>Bacillati</taxon>
        <taxon>Candidatus Sysuimicrobiota</taxon>
        <taxon>Candidatus Sysuimicrobiia</taxon>
        <taxon>Candidatus Sysuimicrobiales</taxon>
        <taxon>Candidatus Segetimicrobiaceae</taxon>
        <taxon>Candidatus Segetimicrobium</taxon>
    </lineage>
</organism>
<name>A0A537KJM7_9BACT</name>
<dbReference type="Proteomes" id="UP000319353">
    <property type="component" value="Unassembled WGS sequence"/>
</dbReference>
<reference evidence="1 2" key="1">
    <citation type="journal article" date="2019" name="Nat. Microbiol.">
        <title>Mediterranean grassland soil C-N compound turnover is dependent on rainfall and depth, and is mediated by genomically divergent microorganisms.</title>
        <authorList>
            <person name="Diamond S."/>
            <person name="Andeer P.F."/>
            <person name="Li Z."/>
            <person name="Crits-Christoph A."/>
            <person name="Burstein D."/>
            <person name="Anantharaman K."/>
            <person name="Lane K.R."/>
            <person name="Thomas B.C."/>
            <person name="Pan C."/>
            <person name="Northen T.R."/>
            <person name="Banfield J.F."/>
        </authorList>
    </citation>
    <scope>NUCLEOTIDE SEQUENCE [LARGE SCALE GENOMIC DNA]</scope>
    <source>
        <strain evidence="1">NP_4</strain>
    </source>
</reference>
<evidence type="ECO:0000313" key="1">
    <source>
        <dbReference type="EMBL" id="TMI95977.1"/>
    </source>
</evidence>
<evidence type="ECO:0000313" key="2">
    <source>
        <dbReference type="Proteomes" id="UP000319353"/>
    </source>
</evidence>
<proteinExistence type="predicted"/>
<sequence>MFDTAANRFTQALNAANALNLTGSAAAAKTRMIGLAKVGLGRTLLNQANFAGAQAAVSGVATSFVYTIQHSETSTRENNGVFVATVVSQRYSVADREGINGLAYRTAGDTRVPFIRSATGNG</sequence>
<gene>
    <name evidence="1" type="ORF">E6H01_14145</name>
</gene>
<dbReference type="AlphaFoldDB" id="A0A537KJM7"/>